<keyword evidence="2" id="KW-0812">Transmembrane</keyword>
<keyword evidence="2" id="KW-0472">Membrane</keyword>
<gene>
    <name evidence="3" type="ORF">BZA70DRAFT_279074</name>
</gene>
<protein>
    <submittedName>
        <fullName evidence="3">Uncharacterized protein</fullName>
    </submittedName>
</protein>
<evidence type="ECO:0000313" key="3">
    <source>
        <dbReference type="EMBL" id="KAK7205105.1"/>
    </source>
</evidence>
<keyword evidence="2" id="KW-1133">Transmembrane helix</keyword>
<proteinExistence type="predicted"/>
<feature type="region of interest" description="Disordered" evidence="1">
    <location>
        <begin position="219"/>
        <end position="247"/>
    </location>
</feature>
<dbReference type="EMBL" id="JBBJBU010000006">
    <property type="protein sequence ID" value="KAK7205105.1"/>
    <property type="molecule type" value="Genomic_DNA"/>
</dbReference>
<dbReference type="GeneID" id="90038225"/>
<accession>A0ABR1F5J0</accession>
<reference evidence="3 4" key="1">
    <citation type="submission" date="2024-03" db="EMBL/GenBank/DDBJ databases">
        <title>Genome-scale model development and genomic sequencing of the oleaginous clade Lipomyces.</title>
        <authorList>
            <consortium name="Lawrence Berkeley National Laboratory"/>
            <person name="Czajka J.J."/>
            <person name="Han Y."/>
            <person name="Kim J."/>
            <person name="Mondo S.J."/>
            <person name="Hofstad B.A."/>
            <person name="Robles A."/>
            <person name="Haridas S."/>
            <person name="Riley R."/>
            <person name="LaButti K."/>
            <person name="Pangilinan J."/>
            <person name="Andreopoulos W."/>
            <person name="Lipzen A."/>
            <person name="Yan J."/>
            <person name="Wang M."/>
            <person name="Ng V."/>
            <person name="Grigoriev I.V."/>
            <person name="Spatafora J.W."/>
            <person name="Magnuson J.K."/>
            <person name="Baker S.E."/>
            <person name="Pomraning K.R."/>
        </authorList>
    </citation>
    <scope>NUCLEOTIDE SEQUENCE [LARGE SCALE GENOMIC DNA]</scope>
    <source>
        <strain evidence="3 4">Phaff 52-87</strain>
    </source>
</reference>
<sequence>MADETRERRPNPRGWRPPVAPYDPYDPTDQRPAEGYPSEYNEPIAKNWRVQAGENPNYRMFINRMRMNAFPGSAPPSDLYYGRLKVLRKSRKGSGFLSGTHYASLLLCGGIIFFGTFFYRWNDGYSNVFTGPYRLQLRVRKALGFRLSKEQEEDLLHVRHRGQTDRVIDPVTVNTSDLNNSDWALERPRRSHLLEAERIRLENEERALATALRITGEAGQSTGLGQSEGVPQQQQQGGKSWYQFWKK</sequence>
<feature type="compositionally biased region" description="Basic and acidic residues" evidence="1">
    <location>
        <begin position="1"/>
        <end position="10"/>
    </location>
</feature>
<keyword evidence="4" id="KW-1185">Reference proteome</keyword>
<feature type="region of interest" description="Disordered" evidence="1">
    <location>
        <begin position="1"/>
        <end position="38"/>
    </location>
</feature>
<feature type="transmembrane region" description="Helical" evidence="2">
    <location>
        <begin position="95"/>
        <end position="119"/>
    </location>
</feature>
<evidence type="ECO:0000256" key="2">
    <source>
        <dbReference type="SAM" id="Phobius"/>
    </source>
</evidence>
<comment type="caution">
    <text evidence="3">The sequence shown here is derived from an EMBL/GenBank/DDBJ whole genome shotgun (WGS) entry which is preliminary data.</text>
</comment>
<feature type="compositionally biased region" description="Low complexity" evidence="1">
    <location>
        <begin position="225"/>
        <end position="238"/>
    </location>
</feature>
<organism evidence="3 4">
    <name type="scientific">Myxozyma melibiosi</name>
    <dbReference type="NCBI Taxonomy" id="54550"/>
    <lineage>
        <taxon>Eukaryota</taxon>
        <taxon>Fungi</taxon>
        <taxon>Dikarya</taxon>
        <taxon>Ascomycota</taxon>
        <taxon>Saccharomycotina</taxon>
        <taxon>Lipomycetes</taxon>
        <taxon>Lipomycetales</taxon>
        <taxon>Lipomycetaceae</taxon>
        <taxon>Myxozyma</taxon>
    </lineage>
</organism>
<evidence type="ECO:0000256" key="1">
    <source>
        <dbReference type="SAM" id="MobiDB-lite"/>
    </source>
</evidence>
<name>A0ABR1F5J0_9ASCO</name>
<evidence type="ECO:0000313" key="4">
    <source>
        <dbReference type="Proteomes" id="UP001498771"/>
    </source>
</evidence>
<dbReference type="RefSeq" id="XP_064768138.1">
    <property type="nucleotide sequence ID" value="XM_064912713.1"/>
</dbReference>
<dbReference type="Proteomes" id="UP001498771">
    <property type="component" value="Unassembled WGS sequence"/>
</dbReference>